<dbReference type="SUPFAM" id="SSF48008">
    <property type="entry name" value="GntR ligand-binding domain-like"/>
    <property type="match status" value="1"/>
</dbReference>
<dbReference type="SUPFAM" id="SSF46785">
    <property type="entry name" value="Winged helix' DNA-binding domain"/>
    <property type="match status" value="1"/>
</dbReference>
<dbReference type="SMART" id="SM00895">
    <property type="entry name" value="FCD"/>
    <property type="match status" value="1"/>
</dbReference>
<keyword evidence="3" id="KW-0804">Transcription</keyword>
<dbReference type="InterPro" id="IPR008920">
    <property type="entry name" value="TF_FadR/GntR_C"/>
</dbReference>
<gene>
    <name evidence="5" type="ORF">ACFFIA_29245</name>
</gene>
<dbReference type="InterPro" id="IPR011711">
    <property type="entry name" value="GntR_C"/>
</dbReference>
<dbReference type="InterPro" id="IPR036390">
    <property type="entry name" value="WH_DNA-bd_sf"/>
</dbReference>
<keyword evidence="6" id="KW-1185">Reference proteome</keyword>
<dbReference type="RefSeq" id="WP_377256700.1">
    <property type="nucleotide sequence ID" value="NZ_JBHLUH010000061.1"/>
</dbReference>
<feature type="domain" description="HTH gntR-type" evidence="4">
    <location>
        <begin position="30"/>
        <end position="98"/>
    </location>
</feature>
<dbReference type="Proteomes" id="UP001589867">
    <property type="component" value="Unassembled WGS sequence"/>
</dbReference>
<keyword evidence="2" id="KW-0238">DNA-binding</keyword>
<dbReference type="Pfam" id="PF00392">
    <property type="entry name" value="GntR"/>
    <property type="match status" value="1"/>
</dbReference>
<reference evidence="5 6" key="1">
    <citation type="submission" date="2024-09" db="EMBL/GenBank/DDBJ databases">
        <authorList>
            <person name="Sun Q."/>
            <person name="Mori K."/>
        </authorList>
    </citation>
    <scope>NUCLEOTIDE SEQUENCE [LARGE SCALE GENOMIC DNA]</scope>
    <source>
        <strain evidence="5 6">TBRC 3947</strain>
    </source>
</reference>
<dbReference type="Gene3D" id="1.10.10.10">
    <property type="entry name" value="Winged helix-like DNA-binding domain superfamily/Winged helix DNA-binding domain"/>
    <property type="match status" value="1"/>
</dbReference>
<sequence length="263" mass="28705">MPPAEPAATGPGSRPRNVVQLGAVRMVATSRLADDVAEQIRQLIITKDIAEGARLPSERHLAEMFGASRPIVSQALRSLSLMGLVEIKQGSGAYVMRRPESAIATSVNLMLDLDKQSLSHLVDLRLWLETLGATEGLRHAESNLADVRSALQRLKESMAGGTSAWIAADTLFHAAVVRTSGNPYLASIYEAIHTAIISYEYDDWVSSDRVPDWLLPSNADAQMAIHKPILDALAEGDEAATRDAIRHHHEVMLQHIARSRQPD</sequence>
<dbReference type="PANTHER" id="PTHR43537:SF5">
    <property type="entry name" value="UXU OPERON TRANSCRIPTIONAL REGULATOR"/>
    <property type="match status" value="1"/>
</dbReference>
<dbReference type="PROSITE" id="PS50949">
    <property type="entry name" value="HTH_GNTR"/>
    <property type="match status" value="1"/>
</dbReference>
<protein>
    <submittedName>
        <fullName evidence="5">FadR/GntR family transcriptional regulator</fullName>
    </submittedName>
</protein>
<dbReference type="Pfam" id="PF07729">
    <property type="entry name" value="FCD"/>
    <property type="match status" value="1"/>
</dbReference>
<dbReference type="InterPro" id="IPR036388">
    <property type="entry name" value="WH-like_DNA-bd_sf"/>
</dbReference>
<evidence type="ECO:0000313" key="6">
    <source>
        <dbReference type="Proteomes" id="UP001589867"/>
    </source>
</evidence>
<name>A0ABV6MAJ8_9ACTN</name>
<proteinExistence type="predicted"/>
<keyword evidence="1" id="KW-0805">Transcription regulation</keyword>
<dbReference type="Gene3D" id="1.20.120.530">
    <property type="entry name" value="GntR ligand-binding domain-like"/>
    <property type="match status" value="1"/>
</dbReference>
<dbReference type="SMART" id="SM00345">
    <property type="entry name" value="HTH_GNTR"/>
    <property type="match status" value="1"/>
</dbReference>
<dbReference type="PRINTS" id="PR00035">
    <property type="entry name" value="HTHGNTR"/>
</dbReference>
<dbReference type="CDD" id="cd07377">
    <property type="entry name" value="WHTH_GntR"/>
    <property type="match status" value="1"/>
</dbReference>
<evidence type="ECO:0000256" key="2">
    <source>
        <dbReference type="ARBA" id="ARBA00023125"/>
    </source>
</evidence>
<organism evidence="5 6">
    <name type="scientific">Phytohabitans kaempferiae</name>
    <dbReference type="NCBI Taxonomy" id="1620943"/>
    <lineage>
        <taxon>Bacteria</taxon>
        <taxon>Bacillati</taxon>
        <taxon>Actinomycetota</taxon>
        <taxon>Actinomycetes</taxon>
        <taxon>Micromonosporales</taxon>
        <taxon>Micromonosporaceae</taxon>
    </lineage>
</organism>
<accession>A0ABV6MAJ8</accession>
<evidence type="ECO:0000259" key="4">
    <source>
        <dbReference type="PROSITE" id="PS50949"/>
    </source>
</evidence>
<dbReference type="EMBL" id="JBHLUH010000061">
    <property type="protein sequence ID" value="MFC0531740.1"/>
    <property type="molecule type" value="Genomic_DNA"/>
</dbReference>
<evidence type="ECO:0000313" key="5">
    <source>
        <dbReference type="EMBL" id="MFC0531740.1"/>
    </source>
</evidence>
<evidence type="ECO:0000256" key="1">
    <source>
        <dbReference type="ARBA" id="ARBA00023015"/>
    </source>
</evidence>
<dbReference type="PANTHER" id="PTHR43537">
    <property type="entry name" value="TRANSCRIPTIONAL REGULATOR, GNTR FAMILY"/>
    <property type="match status" value="1"/>
</dbReference>
<evidence type="ECO:0000256" key="3">
    <source>
        <dbReference type="ARBA" id="ARBA00023163"/>
    </source>
</evidence>
<comment type="caution">
    <text evidence="5">The sequence shown here is derived from an EMBL/GenBank/DDBJ whole genome shotgun (WGS) entry which is preliminary data.</text>
</comment>
<dbReference type="InterPro" id="IPR000524">
    <property type="entry name" value="Tscrpt_reg_HTH_GntR"/>
</dbReference>